<dbReference type="EMBL" id="CP162551">
    <property type="protein sequence ID" value="XDI35507.1"/>
    <property type="molecule type" value="Genomic_DNA"/>
</dbReference>
<evidence type="ECO:0000256" key="12">
    <source>
        <dbReference type="ARBA" id="ARBA00047527"/>
    </source>
</evidence>
<dbReference type="NCBIfam" id="NF006873">
    <property type="entry name" value="PRK09369.1"/>
    <property type="match status" value="1"/>
</dbReference>
<evidence type="ECO:0000256" key="5">
    <source>
        <dbReference type="ARBA" id="ARBA00022679"/>
    </source>
</evidence>
<evidence type="ECO:0000256" key="8">
    <source>
        <dbReference type="ARBA" id="ARBA00023306"/>
    </source>
</evidence>
<feature type="binding site" evidence="13">
    <location>
        <begin position="22"/>
        <end position="23"/>
    </location>
    <ligand>
        <name>phosphoenolpyruvate</name>
        <dbReference type="ChEBI" id="CHEBI:58702"/>
    </ligand>
</feature>
<dbReference type="NCBIfam" id="TIGR01072">
    <property type="entry name" value="murA"/>
    <property type="match status" value="1"/>
</dbReference>
<comment type="pathway">
    <text evidence="2 13">Cell wall biogenesis; peptidoglycan biosynthesis.</text>
</comment>
<keyword evidence="3 13" id="KW-0963">Cytoplasm</keyword>
<dbReference type="PANTHER" id="PTHR43783">
    <property type="entry name" value="UDP-N-ACETYLGLUCOSAMINE 1-CARBOXYVINYLTRANSFERASE"/>
    <property type="match status" value="1"/>
</dbReference>
<comment type="catalytic activity">
    <reaction evidence="12 13">
        <text>phosphoenolpyruvate + UDP-N-acetyl-alpha-D-glucosamine = UDP-N-acetyl-3-O-(1-carboxyvinyl)-alpha-D-glucosamine + phosphate</text>
        <dbReference type="Rhea" id="RHEA:18681"/>
        <dbReference type="ChEBI" id="CHEBI:43474"/>
        <dbReference type="ChEBI" id="CHEBI:57705"/>
        <dbReference type="ChEBI" id="CHEBI:58702"/>
        <dbReference type="ChEBI" id="CHEBI:68483"/>
        <dbReference type="EC" id="2.5.1.7"/>
    </reaction>
</comment>
<dbReference type="PANTHER" id="PTHR43783:SF2">
    <property type="entry name" value="UDP-N-ACETYLGLUCOSAMINE 1-CARBOXYVINYLTRANSFERASE 2"/>
    <property type="match status" value="1"/>
</dbReference>
<accession>A0AB39BP59</accession>
<comment type="similarity">
    <text evidence="11 13">Belongs to the EPSP synthase family. MurA subfamily.</text>
</comment>
<proteinExistence type="inferred from homology"/>
<feature type="modified residue" description="2-(S-cysteinyl)pyruvic acid O-phosphothioketal" evidence="13">
    <location>
        <position position="118"/>
    </location>
</feature>
<dbReference type="CDD" id="cd01555">
    <property type="entry name" value="UdpNAET"/>
    <property type="match status" value="1"/>
</dbReference>
<dbReference type="RefSeq" id="WP_317121757.1">
    <property type="nucleotide sequence ID" value="NZ_CP162551.1"/>
</dbReference>
<evidence type="ECO:0000256" key="3">
    <source>
        <dbReference type="ARBA" id="ARBA00022490"/>
    </source>
</evidence>
<feature type="binding site" evidence="13">
    <location>
        <position position="306"/>
    </location>
    <ligand>
        <name>UDP-N-acetyl-alpha-D-glucosamine</name>
        <dbReference type="ChEBI" id="CHEBI:57705"/>
    </ligand>
</feature>
<comment type="function">
    <text evidence="13">Cell wall formation. Adds enolpyruvyl to UDP-N-acetylglucosamine.</text>
</comment>
<dbReference type="AlphaFoldDB" id="A0AB39BP59"/>
<reference evidence="15" key="1">
    <citation type="submission" date="2024-07" db="EMBL/GenBank/DDBJ databases">
        <title>Identification and characteristics of an arsenic-resistant bacterial isolate, which belongs to a novel species.</title>
        <authorList>
            <person name="Juszczyk A."/>
            <person name="Kowalczyk A."/>
            <person name="Was K."/>
            <person name="Kosowicz W."/>
            <person name="Budzyn A."/>
            <person name="Latowski D."/>
        </authorList>
    </citation>
    <scope>NUCLEOTIDE SEQUENCE</scope>
    <source>
        <strain evidence="15">As8PL</strain>
    </source>
</reference>
<dbReference type="FunFam" id="3.65.10.10:FF:000001">
    <property type="entry name" value="UDP-N-acetylglucosamine 1-carboxyvinyltransferase"/>
    <property type="match status" value="1"/>
</dbReference>
<evidence type="ECO:0000256" key="6">
    <source>
        <dbReference type="ARBA" id="ARBA00022960"/>
    </source>
</evidence>
<dbReference type="GO" id="GO:0051301">
    <property type="term" value="P:cell division"/>
    <property type="evidence" value="ECO:0007669"/>
    <property type="project" value="UniProtKB-KW"/>
</dbReference>
<dbReference type="InterPro" id="IPR036968">
    <property type="entry name" value="Enolpyruvate_Tfrase_sf"/>
</dbReference>
<keyword evidence="6 13" id="KW-0133">Cell shape</keyword>
<dbReference type="InterPro" id="IPR001986">
    <property type="entry name" value="Enolpyruvate_Tfrase_dom"/>
</dbReference>
<dbReference type="GO" id="GO:0008760">
    <property type="term" value="F:UDP-N-acetylglucosamine 1-carboxyvinyltransferase activity"/>
    <property type="evidence" value="ECO:0007669"/>
    <property type="project" value="UniProtKB-UniRule"/>
</dbReference>
<evidence type="ECO:0000256" key="1">
    <source>
        <dbReference type="ARBA" id="ARBA00004496"/>
    </source>
</evidence>
<sequence length="429" mass="45840">MEKLMIDGGHPLEGTVQISGAKNSAVALIPAAILADSPVTIDNLPGISDVQLLADLLREIGGEVELSLADQEIKIDPSEMIAMPLPNGKVKKLRASYYLMGAMLGKFNKAVIGLPGGCNLGPRPIDQHIKGFEALGARVTNEQGAIYLRADELRGARIYLDVVSVGATINIMLAAVRAKGQTIIENAAKEPEIIDVATLLTSMGAKIKGAGTNVIRIDGVDSLKGCRHSIIPDRIEAGTYMILAAAIGQKVIIDNVIPYHVDSLIAKLREMGVTVEANDDQVLIHNTGEKKGVDIKTLVYPGFPTDLQQPFTTLLTQASGTSIVTDTIYNARFKHIDELRRMGANVKVEGRSAIINGKTPLQGAKVRASDLRAGAALVVAGLIADGVTELSGLEHVDRGYENLEKKLLGLGAKLWREKLTEDELDQVKS</sequence>
<evidence type="ECO:0000256" key="4">
    <source>
        <dbReference type="ARBA" id="ARBA00022618"/>
    </source>
</evidence>
<feature type="active site" description="Proton donor" evidence="13">
    <location>
        <position position="118"/>
    </location>
</feature>
<dbReference type="GO" id="GO:0005737">
    <property type="term" value="C:cytoplasm"/>
    <property type="evidence" value="ECO:0007669"/>
    <property type="project" value="UniProtKB-SubCell"/>
</dbReference>
<evidence type="ECO:0000256" key="9">
    <source>
        <dbReference type="ARBA" id="ARBA00023316"/>
    </source>
</evidence>
<dbReference type="InterPro" id="IPR050068">
    <property type="entry name" value="MurA_subfamily"/>
</dbReference>
<name>A0AB39BP59_9BACI</name>
<dbReference type="HAMAP" id="MF_00111">
    <property type="entry name" value="MurA"/>
    <property type="match status" value="1"/>
</dbReference>
<evidence type="ECO:0000256" key="2">
    <source>
        <dbReference type="ARBA" id="ARBA00004752"/>
    </source>
</evidence>
<feature type="binding site" evidence="13">
    <location>
        <begin position="123"/>
        <end position="127"/>
    </location>
    <ligand>
        <name>UDP-N-acetyl-alpha-D-glucosamine</name>
        <dbReference type="ChEBI" id="CHEBI:57705"/>
    </ligand>
</feature>
<keyword evidence="5 13" id="KW-0808">Transferase</keyword>
<dbReference type="SUPFAM" id="SSF55205">
    <property type="entry name" value="EPT/RTPC-like"/>
    <property type="match status" value="1"/>
</dbReference>
<evidence type="ECO:0000256" key="10">
    <source>
        <dbReference type="ARBA" id="ARBA00023317"/>
    </source>
</evidence>
<dbReference type="GO" id="GO:0071555">
    <property type="term" value="P:cell wall organization"/>
    <property type="evidence" value="ECO:0007669"/>
    <property type="project" value="UniProtKB-KW"/>
</dbReference>
<dbReference type="Pfam" id="PF00275">
    <property type="entry name" value="EPSP_synthase"/>
    <property type="match status" value="1"/>
</dbReference>
<comment type="caution">
    <text evidence="13">Lacks conserved residue(s) required for the propagation of feature annotation.</text>
</comment>
<evidence type="ECO:0000256" key="11">
    <source>
        <dbReference type="ARBA" id="ARBA00038367"/>
    </source>
</evidence>
<organism evidence="15">
    <name type="scientific">Alkalihalophilus sp. As8PL</name>
    <dbReference type="NCBI Taxonomy" id="3237103"/>
    <lineage>
        <taxon>Bacteria</taxon>
        <taxon>Bacillati</taxon>
        <taxon>Bacillota</taxon>
        <taxon>Bacilli</taxon>
        <taxon>Bacillales</taxon>
        <taxon>Bacillaceae</taxon>
        <taxon>Alkalihalophilus</taxon>
    </lineage>
</organism>
<feature type="binding site" evidence="13">
    <location>
        <position position="94"/>
    </location>
    <ligand>
        <name>UDP-N-acetyl-alpha-D-glucosamine</name>
        <dbReference type="ChEBI" id="CHEBI:57705"/>
    </ligand>
</feature>
<keyword evidence="9 13" id="KW-0961">Cell wall biogenesis/degradation</keyword>
<feature type="binding site" evidence="13">
    <location>
        <position position="328"/>
    </location>
    <ligand>
        <name>UDP-N-acetyl-alpha-D-glucosamine</name>
        <dbReference type="ChEBI" id="CHEBI:57705"/>
    </ligand>
</feature>
<dbReference type="InterPro" id="IPR005750">
    <property type="entry name" value="UDP_GlcNAc_COvinyl_MurA"/>
</dbReference>
<comment type="subcellular location">
    <subcellularLocation>
        <location evidence="1 13">Cytoplasm</location>
    </subcellularLocation>
</comment>
<evidence type="ECO:0000259" key="14">
    <source>
        <dbReference type="Pfam" id="PF00275"/>
    </source>
</evidence>
<keyword evidence="7 13" id="KW-0573">Peptidoglycan synthesis</keyword>
<gene>
    <name evidence="13" type="primary">murA</name>
    <name evidence="15" type="ORF">AB3N04_12360</name>
</gene>
<dbReference type="EC" id="2.5.1.7" evidence="13"/>
<dbReference type="Gene3D" id="3.65.10.10">
    <property type="entry name" value="Enolpyruvate transferase domain"/>
    <property type="match status" value="2"/>
</dbReference>
<dbReference type="GO" id="GO:0008360">
    <property type="term" value="P:regulation of cell shape"/>
    <property type="evidence" value="ECO:0007669"/>
    <property type="project" value="UniProtKB-KW"/>
</dbReference>
<protein>
    <recommendedName>
        <fullName evidence="13">UDP-N-acetylglucosamine 1-carboxyvinyltransferase</fullName>
        <ecNumber evidence="13">2.5.1.7</ecNumber>
    </recommendedName>
    <alternativeName>
        <fullName evidence="13">Enoylpyruvate transferase</fullName>
    </alternativeName>
    <alternativeName>
        <fullName evidence="13">UDP-N-acetylglucosamine enolpyruvyl transferase</fullName>
        <shortName evidence="13">EPT</shortName>
    </alternativeName>
</protein>
<evidence type="ECO:0000313" key="15">
    <source>
        <dbReference type="EMBL" id="XDI35507.1"/>
    </source>
</evidence>
<keyword evidence="8 13" id="KW-0131">Cell cycle</keyword>
<keyword evidence="10 13" id="KW-0670">Pyruvate</keyword>
<dbReference type="InterPro" id="IPR013792">
    <property type="entry name" value="RNA3'P_cycl/enolpyr_Trfase_a/b"/>
</dbReference>
<evidence type="ECO:0000256" key="13">
    <source>
        <dbReference type="HAMAP-Rule" id="MF_00111"/>
    </source>
</evidence>
<dbReference type="GO" id="GO:0019277">
    <property type="term" value="P:UDP-N-acetylgalactosamine biosynthetic process"/>
    <property type="evidence" value="ECO:0007669"/>
    <property type="project" value="InterPro"/>
</dbReference>
<dbReference type="GO" id="GO:0009252">
    <property type="term" value="P:peptidoglycan biosynthetic process"/>
    <property type="evidence" value="ECO:0007669"/>
    <property type="project" value="UniProtKB-UniRule"/>
</dbReference>
<feature type="domain" description="Enolpyruvate transferase" evidence="14">
    <location>
        <begin position="7"/>
        <end position="407"/>
    </location>
</feature>
<dbReference type="NCBIfam" id="NF009470">
    <property type="entry name" value="PRK12830.1"/>
    <property type="match status" value="1"/>
</dbReference>
<keyword evidence="4 13" id="KW-0132">Cell division</keyword>
<evidence type="ECO:0000256" key="7">
    <source>
        <dbReference type="ARBA" id="ARBA00022984"/>
    </source>
</evidence>